<dbReference type="EMBL" id="JACKTY010000049">
    <property type="protein sequence ID" value="MCV7230045.1"/>
    <property type="molecule type" value="Genomic_DNA"/>
</dbReference>
<proteinExistence type="inferred from homology"/>
<evidence type="ECO:0000259" key="2">
    <source>
        <dbReference type="Pfam" id="PF08327"/>
    </source>
</evidence>
<organism evidence="3 4">
    <name type="scientific">Mycolicibacterium komossense</name>
    <dbReference type="NCBI Taxonomy" id="1779"/>
    <lineage>
        <taxon>Bacteria</taxon>
        <taxon>Bacillati</taxon>
        <taxon>Actinomycetota</taxon>
        <taxon>Actinomycetes</taxon>
        <taxon>Mycobacteriales</taxon>
        <taxon>Mycobacteriaceae</taxon>
        <taxon>Mycolicibacterium</taxon>
    </lineage>
</organism>
<evidence type="ECO:0000313" key="4">
    <source>
        <dbReference type="Proteomes" id="UP001526201"/>
    </source>
</evidence>
<dbReference type="CDD" id="cd07814">
    <property type="entry name" value="SRPBCC_CalC_Aha1-like"/>
    <property type="match status" value="1"/>
</dbReference>
<reference evidence="3 4" key="1">
    <citation type="journal article" date="2022" name="BMC Genomics">
        <title>Comparative genome analysis of mycobacteria focusing on tRNA and non-coding RNA.</title>
        <authorList>
            <person name="Behra P.R.K."/>
            <person name="Pettersson B.M.F."/>
            <person name="Ramesh M."/>
            <person name="Das S."/>
            <person name="Dasgupta S."/>
            <person name="Kirsebom L.A."/>
        </authorList>
    </citation>
    <scope>NUCLEOTIDE SEQUENCE [LARGE SCALE GENOMIC DNA]</scope>
    <source>
        <strain evidence="3 4">DSM 44078</strain>
    </source>
</reference>
<name>A0ABT3CKU9_9MYCO</name>
<dbReference type="Proteomes" id="UP001526201">
    <property type="component" value="Unassembled WGS sequence"/>
</dbReference>
<protein>
    <submittedName>
        <fullName evidence="3">SRPBCC domain-containing protein</fullName>
    </submittedName>
</protein>
<sequence length="148" mass="16392">MSEIATDPAIIDVEQFYEVAKERVWQALTTPELMARWLLEPKGFRPVVGTDFAFTGIDALADLGFEGACRVIAVRSNELLSIGWTNAESDLPGGWVVTWLLHPEGHGTRVILRHKGFDPHDEAEQEARRTLGRGWVTVAARLGEVLGL</sequence>
<evidence type="ECO:0000256" key="1">
    <source>
        <dbReference type="ARBA" id="ARBA00006817"/>
    </source>
</evidence>
<dbReference type="RefSeq" id="WP_264071328.1">
    <property type="nucleotide sequence ID" value="NZ_JACKTY010000049.1"/>
</dbReference>
<dbReference type="SUPFAM" id="SSF55961">
    <property type="entry name" value="Bet v1-like"/>
    <property type="match status" value="1"/>
</dbReference>
<dbReference type="Gene3D" id="3.30.530.20">
    <property type="match status" value="1"/>
</dbReference>
<comment type="similarity">
    <text evidence="1">Belongs to the AHA1 family.</text>
</comment>
<feature type="domain" description="Activator of Hsp90 ATPase homologue 1/2-like C-terminal" evidence="2">
    <location>
        <begin position="20"/>
        <end position="146"/>
    </location>
</feature>
<evidence type="ECO:0000313" key="3">
    <source>
        <dbReference type="EMBL" id="MCV7230045.1"/>
    </source>
</evidence>
<accession>A0ABT3CKU9</accession>
<dbReference type="Pfam" id="PF08327">
    <property type="entry name" value="AHSA1"/>
    <property type="match status" value="1"/>
</dbReference>
<keyword evidence="4" id="KW-1185">Reference proteome</keyword>
<comment type="caution">
    <text evidence="3">The sequence shown here is derived from an EMBL/GenBank/DDBJ whole genome shotgun (WGS) entry which is preliminary data.</text>
</comment>
<gene>
    <name evidence="3" type="ORF">H7J73_28970</name>
</gene>
<dbReference type="InterPro" id="IPR023393">
    <property type="entry name" value="START-like_dom_sf"/>
</dbReference>
<dbReference type="InterPro" id="IPR013538">
    <property type="entry name" value="ASHA1/2-like_C"/>
</dbReference>